<gene>
    <name evidence="2" type="ORF">GSLYS_00013563001</name>
</gene>
<comment type="caution">
    <text evidence="2">The sequence shown here is derived from an EMBL/GenBank/DDBJ whole genome shotgun (WGS) entry which is preliminary data.</text>
</comment>
<dbReference type="Pfam" id="PF00650">
    <property type="entry name" value="CRAL_TRIO"/>
    <property type="match status" value="1"/>
</dbReference>
<accession>A0AAV2I1W2</accession>
<protein>
    <recommendedName>
        <fullName evidence="1">CRAL-TRIO domain-containing protein</fullName>
    </recommendedName>
</protein>
<keyword evidence="3" id="KW-1185">Reference proteome</keyword>
<dbReference type="PANTHER" id="PTHR23324:SF87">
    <property type="entry name" value="CRAL-TRIO DOMAIN-CONTAINING PROTEIN C34C12.6"/>
    <property type="match status" value="1"/>
</dbReference>
<dbReference type="CDD" id="cd00170">
    <property type="entry name" value="SEC14"/>
    <property type="match status" value="1"/>
</dbReference>
<dbReference type="InterPro" id="IPR036865">
    <property type="entry name" value="CRAL-TRIO_dom_sf"/>
</dbReference>
<dbReference type="Proteomes" id="UP001497497">
    <property type="component" value="Unassembled WGS sequence"/>
</dbReference>
<dbReference type="InterPro" id="IPR036598">
    <property type="entry name" value="GOLD_dom_sf"/>
</dbReference>
<dbReference type="GO" id="GO:0005737">
    <property type="term" value="C:cytoplasm"/>
    <property type="evidence" value="ECO:0007669"/>
    <property type="project" value="TreeGrafter"/>
</dbReference>
<feature type="domain" description="CRAL-TRIO" evidence="1">
    <location>
        <begin position="103"/>
        <end position="276"/>
    </location>
</feature>
<dbReference type="SUPFAM" id="SSF52087">
    <property type="entry name" value="CRAL/TRIO domain"/>
    <property type="match status" value="1"/>
</dbReference>
<dbReference type="EMBL" id="CAXITT010000357">
    <property type="protein sequence ID" value="CAL1539830.1"/>
    <property type="molecule type" value="Genomic_DNA"/>
</dbReference>
<dbReference type="SUPFAM" id="SSF101576">
    <property type="entry name" value="Supernatant protein factor (SPF), C-terminal domain"/>
    <property type="match status" value="1"/>
</dbReference>
<dbReference type="InterPro" id="IPR051064">
    <property type="entry name" value="SEC14/CRAL-TRIO_domain"/>
</dbReference>
<organism evidence="2 3">
    <name type="scientific">Lymnaea stagnalis</name>
    <name type="common">Great pond snail</name>
    <name type="synonym">Helix stagnalis</name>
    <dbReference type="NCBI Taxonomy" id="6523"/>
    <lineage>
        <taxon>Eukaryota</taxon>
        <taxon>Metazoa</taxon>
        <taxon>Spiralia</taxon>
        <taxon>Lophotrochozoa</taxon>
        <taxon>Mollusca</taxon>
        <taxon>Gastropoda</taxon>
        <taxon>Heterobranchia</taxon>
        <taxon>Euthyneura</taxon>
        <taxon>Panpulmonata</taxon>
        <taxon>Hygrophila</taxon>
        <taxon>Lymnaeoidea</taxon>
        <taxon>Lymnaeidae</taxon>
        <taxon>Lymnaea</taxon>
    </lineage>
</organism>
<evidence type="ECO:0000313" key="2">
    <source>
        <dbReference type="EMBL" id="CAL1539830.1"/>
    </source>
</evidence>
<dbReference type="PROSITE" id="PS50191">
    <property type="entry name" value="CRAL_TRIO"/>
    <property type="match status" value="1"/>
</dbReference>
<dbReference type="InterPro" id="IPR001251">
    <property type="entry name" value="CRAL-TRIO_dom"/>
</dbReference>
<name>A0AAV2I1W2_LYMST</name>
<dbReference type="Gene3D" id="2.60.120.680">
    <property type="entry name" value="GOLD domain"/>
    <property type="match status" value="1"/>
</dbReference>
<dbReference type="SMART" id="SM00516">
    <property type="entry name" value="SEC14"/>
    <property type="match status" value="1"/>
</dbReference>
<proteinExistence type="predicted"/>
<sequence length="453" mass="52006">MDPPKKHKSRRTTKTTEISFLPQLKQATEPGGRNQVEELKARLQPLARHPRYGSALDLSDSTLRKWLNYAGNSVVFAAAKIRKSLEFKWRMHIADMISGQYTPNKLLCDYYSGGLCGADKQGSPVYYELLGTLDMEGIILSVRRDDLIKFKIYQHEAIRKYLQLLSKETGRTIDTILIVVDMLNCKKTNLWGPSLRLWAEITEILQDLYPGLVKEVLIINPPPMYLEIYLALRPYLKRSTLNLIRVFGYNFLKYLEERIPKHLIPAYLGGYKCDSDNNPHCFQDLNWLDHVPTWLRLTCPTMHADTMDVTVLAGQQHVLEHVVPMKQSRLKWEFFTISEPIIMVIYLNSLREKNSIVKEASLTMDNIHRVGELQCPVAGRYYLVLDNCKNLARNVTVSWKVAVIPPAKIPCKMSLKPIGDSINFFRPIGDKENELRRESELKALYSIPKTGAA</sequence>
<dbReference type="AlphaFoldDB" id="A0AAV2I1W2"/>
<evidence type="ECO:0000259" key="1">
    <source>
        <dbReference type="PROSITE" id="PS50191"/>
    </source>
</evidence>
<dbReference type="PANTHER" id="PTHR23324">
    <property type="entry name" value="SEC14 RELATED PROTEIN"/>
    <property type="match status" value="1"/>
</dbReference>
<reference evidence="2 3" key="1">
    <citation type="submission" date="2024-04" db="EMBL/GenBank/DDBJ databases">
        <authorList>
            <consortium name="Genoscope - CEA"/>
            <person name="William W."/>
        </authorList>
    </citation>
    <scope>NUCLEOTIDE SEQUENCE [LARGE SCALE GENOMIC DNA]</scope>
</reference>
<evidence type="ECO:0000313" key="3">
    <source>
        <dbReference type="Proteomes" id="UP001497497"/>
    </source>
</evidence>
<dbReference type="Gene3D" id="3.40.525.10">
    <property type="entry name" value="CRAL-TRIO lipid binding domain"/>
    <property type="match status" value="1"/>
</dbReference>